<feature type="region of interest" description="Disordered" evidence="1">
    <location>
        <begin position="81"/>
        <end position="102"/>
    </location>
</feature>
<name>A0AAN1XWR3_UNVUL</name>
<organism evidence="2 3">
    <name type="scientific">Vulcanimicrobium alpinum</name>
    <dbReference type="NCBI Taxonomy" id="3016050"/>
    <lineage>
        <taxon>Bacteria</taxon>
        <taxon>Bacillati</taxon>
        <taxon>Vulcanimicrobiota</taxon>
        <taxon>Vulcanimicrobiia</taxon>
        <taxon>Vulcanimicrobiales</taxon>
        <taxon>Vulcanimicrobiaceae</taxon>
        <taxon>Vulcanimicrobium</taxon>
    </lineage>
</organism>
<keyword evidence="3" id="KW-1185">Reference proteome</keyword>
<evidence type="ECO:0000313" key="2">
    <source>
        <dbReference type="EMBL" id="BDE05976.1"/>
    </source>
</evidence>
<dbReference type="Proteomes" id="UP001317532">
    <property type="component" value="Chromosome"/>
</dbReference>
<evidence type="ECO:0000256" key="1">
    <source>
        <dbReference type="SAM" id="MobiDB-lite"/>
    </source>
</evidence>
<sequence length="102" mass="10529">MRLSAIDSRKAAQIADAEAGGQIARLVEMVQRERTPVALAIGGAEIHECQDRAADAAARPPVQQQTAAKLCDRAAPIVAQTGKEHTAGHRGVGGKVIAAGEP</sequence>
<proteinExistence type="predicted"/>
<dbReference type="AlphaFoldDB" id="A0AAN1XWR3"/>
<accession>A0AAN1XWR3</accession>
<dbReference type="KEGG" id="vab:WPS_12520"/>
<dbReference type="EMBL" id="AP025523">
    <property type="protein sequence ID" value="BDE05976.1"/>
    <property type="molecule type" value="Genomic_DNA"/>
</dbReference>
<gene>
    <name evidence="2" type="ORF">WPS_12520</name>
</gene>
<evidence type="ECO:0000313" key="3">
    <source>
        <dbReference type="Proteomes" id="UP001317532"/>
    </source>
</evidence>
<reference evidence="2 3" key="1">
    <citation type="journal article" date="2022" name="ISME Commun">
        <title>Vulcanimicrobium alpinus gen. nov. sp. nov., the first cultivated representative of the candidate phylum 'Eremiobacterota', is a metabolically versatile aerobic anoxygenic phototroph.</title>
        <authorList>
            <person name="Yabe S."/>
            <person name="Muto K."/>
            <person name="Abe K."/>
            <person name="Yokota A."/>
            <person name="Staudigel H."/>
            <person name="Tebo B.M."/>
        </authorList>
    </citation>
    <scope>NUCLEOTIDE SEQUENCE [LARGE SCALE GENOMIC DNA]</scope>
    <source>
        <strain evidence="2 3">WC8-2</strain>
    </source>
</reference>
<protein>
    <submittedName>
        <fullName evidence="2">Uncharacterized protein</fullName>
    </submittedName>
</protein>